<accession>A0A1H3GIT6</accession>
<organism evidence="8 9">
    <name type="scientific">Amycolatopsis xylanica</name>
    <dbReference type="NCBI Taxonomy" id="589385"/>
    <lineage>
        <taxon>Bacteria</taxon>
        <taxon>Bacillati</taxon>
        <taxon>Actinomycetota</taxon>
        <taxon>Actinomycetes</taxon>
        <taxon>Pseudonocardiales</taxon>
        <taxon>Pseudonocardiaceae</taxon>
        <taxon>Amycolatopsis</taxon>
    </lineage>
</organism>
<keyword evidence="5 6" id="KW-0472">Membrane</keyword>
<protein>
    <submittedName>
        <fullName evidence="8">Putative flippase GtrA (Transmembrane translocase of bactoprenol-linked glucose)</fullName>
    </submittedName>
</protein>
<comment type="subcellular location">
    <subcellularLocation>
        <location evidence="1">Membrane</location>
        <topology evidence="1">Multi-pass membrane protein</topology>
    </subcellularLocation>
</comment>
<evidence type="ECO:0000256" key="2">
    <source>
        <dbReference type="ARBA" id="ARBA00009399"/>
    </source>
</evidence>
<gene>
    <name evidence="8" type="ORF">SAMN05421504_104256</name>
</gene>
<evidence type="ECO:0000256" key="4">
    <source>
        <dbReference type="ARBA" id="ARBA00022989"/>
    </source>
</evidence>
<comment type="similarity">
    <text evidence="2">Belongs to the GtrA family.</text>
</comment>
<keyword evidence="3 6" id="KW-0812">Transmembrane</keyword>
<dbReference type="GO" id="GO:0005886">
    <property type="term" value="C:plasma membrane"/>
    <property type="evidence" value="ECO:0007669"/>
    <property type="project" value="TreeGrafter"/>
</dbReference>
<dbReference type="PANTHER" id="PTHR38459">
    <property type="entry name" value="PROPHAGE BACTOPRENOL-LINKED GLUCOSE TRANSLOCASE HOMOLOG"/>
    <property type="match status" value="1"/>
</dbReference>
<feature type="transmembrane region" description="Helical" evidence="6">
    <location>
        <begin position="93"/>
        <end position="115"/>
    </location>
</feature>
<dbReference type="EMBL" id="FNON01000004">
    <property type="protein sequence ID" value="SDY02568.1"/>
    <property type="molecule type" value="Genomic_DNA"/>
</dbReference>
<dbReference type="STRING" id="589385.SAMN05421504_104256"/>
<evidence type="ECO:0000256" key="1">
    <source>
        <dbReference type="ARBA" id="ARBA00004141"/>
    </source>
</evidence>
<dbReference type="Proteomes" id="UP000199515">
    <property type="component" value="Unassembled WGS sequence"/>
</dbReference>
<evidence type="ECO:0000313" key="8">
    <source>
        <dbReference type="EMBL" id="SDY02568.1"/>
    </source>
</evidence>
<keyword evidence="4 6" id="KW-1133">Transmembrane helix</keyword>
<dbReference type="GO" id="GO:0000271">
    <property type="term" value="P:polysaccharide biosynthetic process"/>
    <property type="evidence" value="ECO:0007669"/>
    <property type="project" value="InterPro"/>
</dbReference>
<evidence type="ECO:0000256" key="6">
    <source>
        <dbReference type="SAM" id="Phobius"/>
    </source>
</evidence>
<proteinExistence type="inferred from homology"/>
<name>A0A1H3GIT6_9PSEU</name>
<feature type="domain" description="GtrA/DPMS transmembrane" evidence="7">
    <location>
        <begin position="33"/>
        <end position="146"/>
    </location>
</feature>
<keyword evidence="9" id="KW-1185">Reference proteome</keyword>
<dbReference type="InterPro" id="IPR007267">
    <property type="entry name" value="GtrA_DPMS_TM"/>
</dbReference>
<dbReference type="AlphaFoldDB" id="A0A1H3GIT6"/>
<sequence>MEEHSRFSRFCAAVVRRLPFGLSRIIAPNFLGFALINGFTFGVDLALLTLFHGWLGLPVWLSITLGYVGAFALSFVLNRKLNFESHAPAGRQVVLYVIAIAINYAVFLLGVGSGLTALGVQYHLSRILAGACEGVFMYSAMRWVVFAPGSREREVQRAG</sequence>
<feature type="transmembrane region" description="Helical" evidence="6">
    <location>
        <begin position="26"/>
        <end position="51"/>
    </location>
</feature>
<evidence type="ECO:0000313" key="9">
    <source>
        <dbReference type="Proteomes" id="UP000199515"/>
    </source>
</evidence>
<evidence type="ECO:0000256" key="3">
    <source>
        <dbReference type="ARBA" id="ARBA00022692"/>
    </source>
</evidence>
<dbReference type="RefSeq" id="WP_245757418.1">
    <property type="nucleotide sequence ID" value="NZ_FNON01000004.1"/>
</dbReference>
<feature type="transmembrane region" description="Helical" evidence="6">
    <location>
        <begin position="57"/>
        <end position="77"/>
    </location>
</feature>
<feature type="transmembrane region" description="Helical" evidence="6">
    <location>
        <begin position="127"/>
        <end position="147"/>
    </location>
</feature>
<evidence type="ECO:0000256" key="5">
    <source>
        <dbReference type="ARBA" id="ARBA00023136"/>
    </source>
</evidence>
<reference evidence="8 9" key="1">
    <citation type="submission" date="2016-10" db="EMBL/GenBank/DDBJ databases">
        <authorList>
            <person name="de Groot N.N."/>
        </authorList>
    </citation>
    <scope>NUCLEOTIDE SEQUENCE [LARGE SCALE GENOMIC DNA]</scope>
    <source>
        <strain evidence="8 9">CPCC 202699</strain>
    </source>
</reference>
<dbReference type="PANTHER" id="PTHR38459:SF1">
    <property type="entry name" value="PROPHAGE BACTOPRENOL-LINKED GLUCOSE TRANSLOCASE HOMOLOG"/>
    <property type="match status" value="1"/>
</dbReference>
<dbReference type="InterPro" id="IPR051401">
    <property type="entry name" value="GtrA_CellWall_Glycosyl"/>
</dbReference>
<dbReference type="Pfam" id="PF04138">
    <property type="entry name" value="GtrA_DPMS_TM"/>
    <property type="match status" value="1"/>
</dbReference>
<evidence type="ECO:0000259" key="7">
    <source>
        <dbReference type="Pfam" id="PF04138"/>
    </source>
</evidence>